<dbReference type="InterPro" id="IPR024370">
    <property type="entry name" value="PBP_domain"/>
</dbReference>
<feature type="chain" id="PRO_5038161246" description="Phosphate-binding protein" evidence="4">
    <location>
        <begin position="25"/>
        <end position="322"/>
    </location>
</feature>
<dbReference type="FunFam" id="3.40.190.10:FF:000156">
    <property type="entry name" value="Phosphate ABC transporter, phosphate-binding protein"/>
    <property type="match status" value="1"/>
</dbReference>
<proteinExistence type="inferred from homology"/>
<dbReference type="NCBIfam" id="TIGR02136">
    <property type="entry name" value="ptsS_2"/>
    <property type="match status" value="1"/>
</dbReference>
<evidence type="ECO:0000256" key="3">
    <source>
        <dbReference type="ARBA" id="ARBA00022729"/>
    </source>
</evidence>
<dbReference type="InterPro" id="IPR050811">
    <property type="entry name" value="Phosphate_ABC_transporter"/>
</dbReference>
<feature type="signal peptide" evidence="4">
    <location>
        <begin position="1"/>
        <end position="24"/>
    </location>
</feature>
<feature type="domain" description="PBP" evidence="5">
    <location>
        <begin position="32"/>
        <end position="286"/>
    </location>
</feature>
<dbReference type="EMBL" id="JAEUGD010000067">
    <property type="protein sequence ID" value="MBL6449676.1"/>
    <property type="molecule type" value="Genomic_DNA"/>
</dbReference>
<dbReference type="PANTHER" id="PTHR30570">
    <property type="entry name" value="PERIPLASMIC PHOSPHATE BINDING COMPONENT OF PHOSPHATE ABC TRANSPORTER"/>
    <property type="match status" value="1"/>
</dbReference>
<name>A0A937G3M1_9BACT</name>
<evidence type="ECO:0000313" key="7">
    <source>
        <dbReference type="Proteomes" id="UP000614216"/>
    </source>
</evidence>
<reference evidence="6" key="1">
    <citation type="submission" date="2021-01" db="EMBL/GenBank/DDBJ databases">
        <title>Fulvivirga kasyanovii gen. nov., sp nov., a novel member of the phylum Bacteroidetes isolated from seawater in a mussel farm.</title>
        <authorList>
            <person name="Zhao L.-H."/>
            <person name="Wang Z.-J."/>
        </authorList>
    </citation>
    <scope>NUCLEOTIDE SEQUENCE</scope>
    <source>
        <strain evidence="6">29W222</strain>
    </source>
</reference>
<organism evidence="6 7">
    <name type="scientific">Fulvivirga marina</name>
    <dbReference type="NCBI Taxonomy" id="2494733"/>
    <lineage>
        <taxon>Bacteria</taxon>
        <taxon>Pseudomonadati</taxon>
        <taxon>Bacteroidota</taxon>
        <taxon>Cytophagia</taxon>
        <taxon>Cytophagales</taxon>
        <taxon>Fulvivirgaceae</taxon>
        <taxon>Fulvivirga</taxon>
    </lineage>
</organism>
<keyword evidence="2 4" id="KW-0813">Transport</keyword>
<evidence type="ECO:0000256" key="4">
    <source>
        <dbReference type="RuleBase" id="RU367119"/>
    </source>
</evidence>
<accession>A0A937G3M1</accession>
<dbReference type="RefSeq" id="WP_202859223.1">
    <property type="nucleotide sequence ID" value="NZ_JAEUGD010000067.1"/>
</dbReference>
<keyword evidence="7" id="KW-1185">Reference proteome</keyword>
<gene>
    <name evidence="6" type="ORF">JMN32_25425</name>
</gene>
<dbReference type="CDD" id="cd13654">
    <property type="entry name" value="PBP2_phosphate_like_2"/>
    <property type="match status" value="1"/>
</dbReference>
<comment type="caution">
    <text evidence="6">The sequence shown here is derived from an EMBL/GenBank/DDBJ whole genome shotgun (WGS) entry which is preliminary data.</text>
</comment>
<evidence type="ECO:0000256" key="2">
    <source>
        <dbReference type="ARBA" id="ARBA00022448"/>
    </source>
</evidence>
<dbReference type="PROSITE" id="PS51257">
    <property type="entry name" value="PROKAR_LIPOPROTEIN"/>
    <property type="match status" value="1"/>
</dbReference>
<comment type="similarity">
    <text evidence="1 4">Belongs to the PstS family.</text>
</comment>
<dbReference type="SUPFAM" id="SSF53850">
    <property type="entry name" value="Periplasmic binding protein-like II"/>
    <property type="match status" value="1"/>
</dbReference>
<evidence type="ECO:0000256" key="1">
    <source>
        <dbReference type="ARBA" id="ARBA00008725"/>
    </source>
</evidence>
<evidence type="ECO:0000313" key="6">
    <source>
        <dbReference type="EMBL" id="MBL6449676.1"/>
    </source>
</evidence>
<dbReference type="Proteomes" id="UP000614216">
    <property type="component" value="Unassembled WGS sequence"/>
</dbReference>
<dbReference type="AlphaFoldDB" id="A0A937G3M1"/>
<keyword evidence="3 4" id="KW-0732">Signal</keyword>
<protein>
    <recommendedName>
        <fullName evidence="4">Phosphate-binding protein</fullName>
    </recommendedName>
</protein>
<dbReference type="Gene3D" id="3.40.190.10">
    <property type="entry name" value="Periplasmic binding protein-like II"/>
    <property type="match status" value="2"/>
</dbReference>
<dbReference type="GO" id="GO:0042301">
    <property type="term" value="F:phosphate ion binding"/>
    <property type="evidence" value="ECO:0007669"/>
    <property type="project" value="UniProtKB-UniRule"/>
</dbReference>
<comment type="function">
    <text evidence="4">Involved in the system for phosphate transport across the cytoplasmic membrane.</text>
</comment>
<evidence type="ECO:0000259" key="5">
    <source>
        <dbReference type="Pfam" id="PF12849"/>
    </source>
</evidence>
<dbReference type="PANTHER" id="PTHR30570:SF1">
    <property type="entry name" value="PHOSPHATE-BINDING PROTEIN PSTS"/>
    <property type="match status" value="1"/>
</dbReference>
<dbReference type="Pfam" id="PF12849">
    <property type="entry name" value="PBP_like_2"/>
    <property type="match status" value="1"/>
</dbReference>
<dbReference type="InterPro" id="IPR011862">
    <property type="entry name" value="Phos-bd"/>
</dbReference>
<sequence length="322" mass="35403">MKFKANLILILFAGSFLISSCGQKSSDSNDSKSENQIEGEVKIDGSSTVYPITEAVAEEFRAEQPDIQVTVGVSGTGGGFKKFCRGEIDINDASRPIKDKEKTACSGENIDFVELTVAYDGLAVVINPENDWVDHFTVEELKKIWEPAAQGAITKWSQIRPEWPDEEFSLYGPGVASGTYDYFTEAIVGESGASRGDYTASEDDNVLVQGIAGDKNAIGFFGLAYFEENQDKLKLIAVKHEGEPVLPSLETVKSGEYAPLSRPIFIYINRGAADRPAVKAFVDFYLEVAPELVQDVGYIPLPNEEYQKEKSEFESFVQTAKQ</sequence>
<keyword evidence="4" id="KW-0592">Phosphate transport</keyword>
<dbReference type="GO" id="GO:0006817">
    <property type="term" value="P:phosphate ion transport"/>
    <property type="evidence" value="ECO:0007669"/>
    <property type="project" value="UniProtKB-UniRule"/>
</dbReference>